<keyword evidence="1" id="KW-0749">Sporulation</keyword>
<feature type="transmembrane region" description="Helical" evidence="3">
    <location>
        <begin position="90"/>
        <end position="111"/>
    </location>
</feature>
<organism evidence="4 5">
    <name type="scientific">Fervidibacillus albus</name>
    <dbReference type="NCBI Taxonomy" id="2980026"/>
    <lineage>
        <taxon>Bacteria</taxon>
        <taxon>Bacillati</taxon>
        <taxon>Bacillota</taxon>
        <taxon>Bacilli</taxon>
        <taxon>Bacillales</taxon>
        <taxon>Bacillaceae</taxon>
        <taxon>Fervidibacillus</taxon>
    </lineage>
</organism>
<evidence type="ECO:0000256" key="2">
    <source>
        <dbReference type="PIRSR" id="PIRSR018571-1"/>
    </source>
</evidence>
<dbReference type="EC" id="3.4.23.-" evidence="1"/>
<dbReference type="Proteomes" id="UP001164718">
    <property type="component" value="Chromosome"/>
</dbReference>
<keyword evidence="1" id="KW-0378">Hydrolase</keyword>
<feature type="transmembrane region" description="Helical" evidence="3">
    <location>
        <begin position="36"/>
        <end position="55"/>
    </location>
</feature>
<dbReference type="KEGG" id="faf:OE104_04800"/>
<feature type="transmembrane region" description="Helical" evidence="3">
    <location>
        <begin position="61"/>
        <end position="78"/>
    </location>
</feature>
<comment type="similarity">
    <text evidence="1">Belongs to the peptidase U4 family.</text>
</comment>
<sequence length="307" mass="35238">MPIYLDIIWLLNFLFNSLLLFVTGIILKRKIRKKRVLLSGFIGAFIVFAPFSPYASFFLTPLFKIAISIIMVWLAFGYKRFRYFFVNLMMFYLCTFTVGGALIGTHFLLNFHFDINHSLFLSNIQGFGDPISWIFVVIGFPFAIYFSKGTFDQFETYKLKTDQLVEVSIDIQGKSAQLIGLVDTGNLLYDPISKKPVMIASLKKTAHLFPPELLPVFEDVNHLVNMKDSWGEWVEKLSVIPFRAVGERNRLIAAVKPNMVQIKKDGTITETNRVYVAFVNEQLSSEDLFDCIVHPKLITENVDKWVS</sequence>
<keyword evidence="3" id="KW-0812">Transmembrane</keyword>
<name>A0A9E8LWA6_9BACI</name>
<protein>
    <recommendedName>
        <fullName evidence="1">Sporulation sigma-E factor-processing peptidase</fullName>
        <ecNumber evidence="1">3.4.23.-</ecNumber>
    </recommendedName>
    <alternativeName>
        <fullName evidence="1">Membrane-associated aspartic protease</fullName>
    </alternativeName>
    <alternativeName>
        <fullName evidence="1">Stage II sporulation protein GA</fullName>
    </alternativeName>
</protein>
<dbReference type="RefSeq" id="WP_275418439.1">
    <property type="nucleotide sequence ID" value="NZ_CP106878.1"/>
</dbReference>
<keyword evidence="1" id="KW-1003">Cell membrane</keyword>
<comment type="subunit">
    <text evidence="1">Self-associates. Interacts with SigE. Interacts with SpoIIR.</text>
</comment>
<feature type="transmembrane region" description="Helical" evidence="3">
    <location>
        <begin position="131"/>
        <end position="151"/>
    </location>
</feature>
<evidence type="ECO:0000313" key="5">
    <source>
        <dbReference type="Proteomes" id="UP001164718"/>
    </source>
</evidence>
<dbReference type="Pfam" id="PF03419">
    <property type="entry name" value="Peptidase_U4"/>
    <property type="match status" value="1"/>
</dbReference>
<proteinExistence type="inferred from homology"/>
<dbReference type="PIRSF" id="PIRSF018571">
    <property type="entry name" value="SpoIIGA"/>
    <property type="match status" value="1"/>
</dbReference>
<evidence type="ECO:0000256" key="1">
    <source>
        <dbReference type="PIRNR" id="PIRNR018571"/>
    </source>
</evidence>
<feature type="active site" evidence="2">
    <location>
        <position position="183"/>
    </location>
</feature>
<comment type="subcellular location">
    <subcellularLocation>
        <location evidence="1">Cell membrane</location>
    </subcellularLocation>
</comment>
<keyword evidence="1" id="KW-0064">Aspartyl protease</keyword>
<dbReference type="GO" id="GO:0030435">
    <property type="term" value="P:sporulation resulting in formation of a cellular spore"/>
    <property type="evidence" value="ECO:0007669"/>
    <property type="project" value="UniProtKB-KW"/>
</dbReference>
<comment type="function">
    <text evidence="1">Probable aspartic protease that is responsible for the proteolytic cleavage of the RNA polymerase sigma E factor (SigE/spoIIGB) to yield the active peptide in the mother cell during sporulation. Responds to a signal from the forespore that is triggered by the extracellular signal protein SpoIIR.</text>
</comment>
<evidence type="ECO:0000313" key="4">
    <source>
        <dbReference type="EMBL" id="WAA10642.1"/>
    </source>
</evidence>
<dbReference type="AlphaFoldDB" id="A0A9E8LWA6"/>
<dbReference type="GO" id="GO:0005886">
    <property type="term" value="C:plasma membrane"/>
    <property type="evidence" value="ECO:0007669"/>
    <property type="project" value="UniProtKB-SubCell"/>
</dbReference>
<dbReference type="GO" id="GO:0030436">
    <property type="term" value="P:asexual sporulation"/>
    <property type="evidence" value="ECO:0007669"/>
    <property type="project" value="InterPro"/>
</dbReference>
<keyword evidence="1" id="KW-0645">Protease</keyword>
<dbReference type="InterPro" id="IPR005081">
    <property type="entry name" value="SpoIIGA"/>
</dbReference>
<accession>A0A9E8LWA6</accession>
<reference evidence="4" key="1">
    <citation type="submission" date="2022-09" db="EMBL/GenBank/DDBJ databases">
        <title>Complete Genomes of Fervidibacillus albus and Fervidibacillus halotolerans isolated from tidal flat sediments.</title>
        <authorList>
            <person name="Kwon K.K."/>
            <person name="Yang S.-H."/>
            <person name="Park M.J."/>
            <person name="Oh H.-M."/>
        </authorList>
    </citation>
    <scope>NUCLEOTIDE SEQUENCE</scope>
    <source>
        <strain evidence="4">MEBiC13591</strain>
    </source>
</reference>
<keyword evidence="5" id="KW-1185">Reference proteome</keyword>
<dbReference type="EMBL" id="CP106878">
    <property type="protein sequence ID" value="WAA10642.1"/>
    <property type="molecule type" value="Genomic_DNA"/>
</dbReference>
<feature type="transmembrane region" description="Helical" evidence="3">
    <location>
        <begin position="6"/>
        <end position="27"/>
    </location>
</feature>
<evidence type="ECO:0000256" key="3">
    <source>
        <dbReference type="SAM" id="Phobius"/>
    </source>
</evidence>
<gene>
    <name evidence="4" type="primary">spoIIGA</name>
    <name evidence="4" type="ORF">OE104_04800</name>
</gene>
<dbReference type="NCBIfam" id="TIGR02854">
    <property type="entry name" value="spore_II_GA"/>
    <property type="match status" value="1"/>
</dbReference>
<keyword evidence="3" id="KW-1133">Transmembrane helix</keyword>
<keyword evidence="1 3" id="KW-0472">Membrane</keyword>
<dbReference type="GO" id="GO:0006508">
    <property type="term" value="P:proteolysis"/>
    <property type="evidence" value="ECO:0007669"/>
    <property type="project" value="UniProtKB-KW"/>
</dbReference>
<dbReference type="GO" id="GO:0004190">
    <property type="term" value="F:aspartic-type endopeptidase activity"/>
    <property type="evidence" value="ECO:0007669"/>
    <property type="project" value="UniProtKB-KW"/>
</dbReference>